<keyword evidence="4" id="KW-1185">Reference proteome</keyword>
<name>A0A9X2K3Y4_9ACTN</name>
<dbReference type="AlphaFoldDB" id="A0A9X2K3Y4"/>
<feature type="region of interest" description="Disordered" evidence="1">
    <location>
        <begin position="1"/>
        <end position="24"/>
    </location>
</feature>
<gene>
    <name evidence="3" type="ORF">HD597_006982</name>
</gene>
<feature type="domain" description="Deoxyribonuclease NucA/NucB" evidence="2">
    <location>
        <begin position="300"/>
        <end position="386"/>
    </location>
</feature>
<evidence type="ECO:0000256" key="1">
    <source>
        <dbReference type="SAM" id="MobiDB-lite"/>
    </source>
</evidence>
<dbReference type="InterPro" id="IPR029476">
    <property type="entry name" value="DNase_NucA_NucB"/>
</dbReference>
<dbReference type="Proteomes" id="UP001139648">
    <property type="component" value="Unassembled WGS sequence"/>
</dbReference>
<evidence type="ECO:0000313" key="3">
    <source>
        <dbReference type="EMBL" id="MCP2359962.1"/>
    </source>
</evidence>
<dbReference type="EMBL" id="JAMZEB010000002">
    <property type="protein sequence ID" value="MCP2359962.1"/>
    <property type="molecule type" value="Genomic_DNA"/>
</dbReference>
<protein>
    <recommendedName>
        <fullName evidence="2">Deoxyribonuclease NucA/NucB domain-containing protein</fullName>
    </recommendedName>
</protein>
<reference evidence="3" key="1">
    <citation type="submission" date="2022-06" db="EMBL/GenBank/DDBJ databases">
        <title>Sequencing the genomes of 1000 actinobacteria strains.</title>
        <authorList>
            <person name="Klenk H.-P."/>
        </authorList>
    </citation>
    <scope>NUCLEOTIDE SEQUENCE</scope>
    <source>
        <strain evidence="3">DSM 46694</strain>
    </source>
</reference>
<evidence type="ECO:0000313" key="4">
    <source>
        <dbReference type="Proteomes" id="UP001139648"/>
    </source>
</evidence>
<dbReference type="RefSeq" id="WP_253747447.1">
    <property type="nucleotide sequence ID" value="NZ_BAABKA010000083.1"/>
</dbReference>
<organism evidence="3 4">
    <name type="scientific">Nonomuraea thailandensis</name>
    <dbReference type="NCBI Taxonomy" id="1188745"/>
    <lineage>
        <taxon>Bacteria</taxon>
        <taxon>Bacillati</taxon>
        <taxon>Actinomycetota</taxon>
        <taxon>Actinomycetes</taxon>
        <taxon>Streptosporangiales</taxon>
        <taxon>Streptosporangiaceae</taxon>
        <taxon>Nonomuraea</taxon>
    </lineage>
</organism>
<sequence length="391" mass="42614">MMYDWKVTTTKGQNGTTQKKTASPTVDGQLHFDATVVIHTYLGNRSGTGIIGGGQHPRDIKVFTKIDDLDGGADDGALGWFECLLTGCDGKFDDDDLDRVLSLQVDVQGGTNACTLTSGSGYNNSLKRSNSISQWVADGRDEFLLRSQAARVSSCTVRPWITFDDPTPHTGKKQSVALWGPPGAVSGATSESMAKRANSPVMMCDSLPMWENTGACIIKGTSRIYKMYTHDPDIGAVPQHIHQAWTNPASTVPLKAGKIVPGQWGYAANGQPRETPAREALHRITTEVNGRPTETYAANLAAKNAVCDEFFDDRPRPKNGVTDEDKVEDCDEFPFASSKEGGAYVHENNGWGNFSVKAINAKQNQLAGSELNIFFSRYRVRSGDPYWLLIN</sequence>
<accession>A0A9X2K3Y4</accession>
<proteinExistence type="predicted"/>
<dbReference type="Pfam" id="PF14040">
    <property type="entry name" value="DNase_NucA_NucB"/>
    <property type="match status" value="1"/>
</dbReference>
<comment type="caution">
    <text evidence="3">The sequence shown here is derived from an EMBL/GenBank/DDBJ whole genome shotgun (WGS) entry which is preliminary data.</text>
</comment>
<evidence type="ECO:0000259" key="2">
    <source>
        <dbReference type="Pfam" id="PF14040"/>
    </source>
</evidence>
<feature type="compositionally biased region" description="Low complexity" evidence="1">
    <location>
        <begin position="8"/>
        <end position="21"/>
    </location>
</feature>